<reference evidence="4 5" key="1">
    <citation type="submission" date="2015-12" db="EMBL/GenBank/DDBJ databases">
        <title>Nitrous oxide reduction kinetics distinguish bacteria harboring typical versus atypical NosZ.</title>
        <authorList>
            <person name="Yoon S."/>
            <person name="Nissen S."/>
            <person name="Park D."/>
            <person name="Sanford R.A."/>
            <person name="Loeffler F.E."/>
        </authorList>
    </citation>
    <scope>NUCLEOTIDE SEQUENCE [LARGE SCALE GENOMIC DNA]</scope>
    <source>
        <strain evidence="4 5">ATCC BAA-841</strain>
    </source>
</reference>
<dbReference type="EMBL" id="LODL01000010">
    <property type="protein sequence ID" value="KXB31652.1"/>
    <property type="molecule type" value="Genomic_DNA"/>
</dbReference>
<protein>
    <submittedName>
        <fullName evidence="4">Excisionase</fullName>
    </submittedName>
</protein>
<dbReference type="STRING" id="281362.AT959_04620"/>
<organism evidence="4 5">
    <name type="scientific">Dechloromonas denitrificans</name>
    <dbReference type="NCBI Taxonomy" id="281362"/>
    <lineage>
        <taxon>Bacteria</taxon>
        <taxon>Pseudomonadati</taxon>
        <taxon>Pseudomonadota</taxon>
        <taxon>Betaproteobacteria</taxon>
        <taxon>Rhodocyclales</taxon>
        <taxon>Azonexaceae</taxon>
        <taxon>Dechloromonas</taxon>
    </lineage>
</organism>
<gene>
    <name evidence="4" type="ORF">AT959_04620</name>
</gene>
<sequence>MMADSEFLSTRQAALRLGVSLGTVQNMVESGALEAWKTAGGHRRIPTASVEAMLARRRTLTPSVQESGGQLDVLIAEDDPTLQALYRATFEHWNLPIKLRLVNNGFEGLMQVGQNAPDILIADLMMPGMDGFEMIRHLRANPDLARMDIIVVSAIDREEVLHKGVPADVTIFGKPIPFHEIKGFLLGRLAARQRPY</sequence>
<dbReference type="InterPro" id="IPR041657">
    <property type="entry name" value="HTH_17"/>
</dbReference>
<dbReference type="InterPro" id="IPR001789">
    <property type="entry name" value="Sig_transdc_resp-reg_receiver"/>
</dbReference>
<dbReference type="SUPFAM" id="SSF52172">
    <property type="entry name" value="CheY-like"/>
    <property type="match status" value="1"/>
</dbReference>
<evidence type="ECO:0000256" key="1">
    <source>
        <dbReference type="ARBA" id="ARBA00022553"/>
    </source>
</evidence>
<dbReference type="InterPro" id="IPR050595">
    <property type="entry name" value="Bact_response_regulator"/>
</dbReference>
<proteinExistence type="predicted"/>
<dbReference type="InterPro" id="IPR010093">
    <property type="entry name" value="SinI_DNA-bd"/>
</dbReference>
<dbReference type="InterPro" id="IPR011006">
    <property type="entry name" value="CheY-like_superfamily"/>
</dbReference>
<dbReference type="Gene3D" id="1.10.1660.10">
    <property type="match status" value="1"/>
</dbReference>
<dbReference type="GO" id="GO:0000160">
    <property type="term" value="P:phosphorelay signal transduction system"/>
    <property type="evidence" value="ECO:0007669"/>
    <property type="project" value="InterPro"/>
</dbReference>
<dbReference type="Pfam" id="PF00072">
    <property type="entry name" value="Response_reg"/>
    <property type="match status" value="1"/>
</dbReference>
<dbReference type="SUPFAM" id="SSF46955">
    <property type="entry name" value="Putative DNA-binding domain"/>
    <property type="match status" value="1"/>
</dbReference>
<evidence type="ECO:0000313" key="4">
    <source>
        <dbReference type="EMBL" id="KXB31652.1"/>
    </source>
</evidence>
<dbReference type="Pfam" id="PF12728">
    <property type="entry name" value="HTH_17"/>
    <property type="match status" value="1"/>
</dbReference>
<dbReference type="Gene3D" id="3.40.50.2300">
    <property type="match status" value="1"/>
</dbReference>
<evidence type="ECO:0000256" key="2">
    <source>
        <dbReference type="PROSITE-ProRule" id="PRU00169"/>
    </source>
</evidence>
<dbReference type="AlphaFoldDB" id="A0A133XL21"/>
<accession>A0A133XL21</accession>
<dbReference type="NCBIfam" id="TIGR01764">
    <property type="entry name" value="excise"/>
    <property type="match status" value="1"/>
</dbReference>
<name>A0A133XL21_9RHOO</name>
<dbReference type="CDD" id="cd00156">
    <property type="entry name" value="REC"/>
    <property type="match status" value="1"/>
</dbReference>
<evidence type="ECO:0000313" key="5">
    <source>
        <dbReference type="Proteomes" id="UP000070186"/>
    </source>
</evidence>
<comment type="caution">
    <text evidence="4">The sequence shown here is derived from an EMBL/GenBank/DDBJ whole genome shotgun (WGS) entry which is preliminary data.</text>
</comment>
<dbReference type="InterPro" id="IPR009061">
    <property type="entry name" value="DNA-bd_dom_put_sf"/>
</dbReference>
<dbReference type="Proteomes" id="UP000070186">
    <property type="component" value="Unassembled WGS sequence"/>
</dbReference>
<dbReference type="RefSeq" id="WP_066881094.1">
    <property type="nucleotide sequence ID" value="NZ_LODL01000010.1"/>
</dbReference>
<dbReference type="PANTHER" id="PTHR44591">
    <property type="entry name" value="STRESS RESPONSE REGULATOR PROTEIN 1"/>
    <property type="match status" value="1"/>
</dbReference>
<feature type="domain" description="Response regulatory" evidence="3">
    <location>
        <begin position="72"/>
        <end position="189"/>
    </location>
</feature>
<evidence type="ECO:0000259" key="3">
    <source>
        <dbReference type="PROSITE" id="PS50110"/>
    </source>
</evidence>
<keyword evidence="5" id="KW-1185">Reference proteome</keyword>
<feature type="modified residue" description="4-aspartylphosphate" evidence="2">
    <location>
        <position position="123"/>
    </location>
</feature>
<dbReference type="PANTHER" id="PTHR44591:SF3">
    <property type="entry name" value="RESPONSE REGULATORY DOMAIN-CONTAINING PROTEIN"/>
    <property type="match status" value="1"/>
</dbReference>
<keyword evidence="1 2" id="KW-0597">Phosphoprotein</keyword>
<dbReference type="PROSITE" id="PS50110">
    <property type="entry name" value="RESPONSE_REGULATORY"/>
    <property type="match status" value="1"/>
</dbReference>
<dbReference type="GO" id="GO:0003677">
    <property type="term" value="F:DNA binding"/>
    <property type="evidence" value="ECO:0007669"/>
    <property type="project" value="InterPro"/>
</dbReference>
<dbReference type="SMART" id="SM00448">
    <property type="entry name" value="REC"/>
    <property type="match status" value="1"/>
</dbReference>